<dbReference type="EMBL" id="WUUL01000013">
    <property type="protein sequence ID" value="MXQ55323.1"/>
    <property type="molecule type" value="Genomic_DNA"/>
</dbReference>
<dbReference type="RefSeq" id="WP_160802674.1">
    <property type="nucleotide sequence ID" value="NZ_WUUL01000013.1"/>
</dbReference>
<dbReference type="AlphaFoldDB" id="A0A6I4VWM7"/>
<reference evidence="1 2" key="1">
    <citation type="submission" date="2019-12" db="EMBL/GenBank/DDBJ databases">
        <title>Whole-genome analyses of novel actinobacteria.</title>
        <authorList>
            <person name="Sahin N."/>
            <person name="Saygin H."/>
        </authorList>
    </citation>
    <scope>NUCLEOTIDE SEQUENCE [LARGE SCALE GENOMIC DNA]</scope>
    <source>
        <strain evidence="1 2">KC615</strain>
    </source>
</reference>
<comment type="caution">
    <text evidence="1">The sequence shown here is derived from an EMBL/GenBank/DDBJ whole genome shotgun (WGS) entry which is preliminary data.</text>
</comment>
<protein>
    <submittedName>
        <fullName evidence="1">Uncharacterized protein</fullName>
    </submittedName>
</protein>
<organism evidence="1 2">
    <name type="scientific">Shimazuella alba</name>
    <dbReference type="NCBI Taxonomy" id="2690964"/>
    <lineage>
        <taxon>Bacteria</taxon>
        <taxon>Bacillati</taxon>
        <taxon>Bacillota</taxon>
        <taxon>Bacilli</taxon>
        <taxon>Bacillales</taxon>
        <taxon>Thermoactinomycetaceae</taxon>
        <taxon>Shimazuella</taxon>
    </lineage>
</organism>
<accession>A0A6I4VWM7</accession>
<gene>
    <name evidence="1" type="ORF">GSM42_16695</name>
</gene>
<name>A0A6I4VWM7_9BACL</name>
<proteinExistence type="predicted"/>
<sequence length="160" mass="17872">MGSLSDAVKNLPDNFQVGNANHLKALEQVATSLREILGGQIHILVSQVFPVDTMVTDMGPKVIRILEMPGFIMITDPKDQKLAEDISHGFANKYPRLKPVRRVCGIGRVSKKLEQSIFHFEGTCLAVKKGKKSENDKLKALLEFQIKLAEKMQMVVIFIL</sequence>
<dbReference type="Proteomes" id="UP000430692">
    <property type="component" value="Unassembled WGS sequence"/>
</dbReference>
<evidence type="ECO:0000313" key="2">
    <source>
        <dbReference type="Proteomes" id="UP000430692"/>
    </source>
</evidence>
<keyword evidence="2" id="KW-1185">Reference proteome</keyword>
<evidence type="ECO:0000313" key="1">
    <source>
        <dbReference type="EMBL" id="MXQ55323.1"/>
    </source>
</evidence>